<dbReference type="InterPro" id="IPR007194">
    <property type="entry name" value="TRAPP_component"/>
</dbReference>
<dbReference type="PANTHER" id="PTHR20902">
    <property type="entry name" value="41-2 PROTEIN ANTIGEN-RELATED"/>
    <property type="match status" value="1"/>
</dbReference>
<protein>
    <recommendedName>
        <fullName evidence="7">Trafficking protein particle complex subunit</fullName>
    </recommendedName>
</protein>
<organism evidence="8 9">
    <name type="scientific">Tritrichomonas musculus</name>
    <dbReference type="NCBI Taxonomy" id="1915356"/>
    <lineage>
        <taxon>Eukaryota</taxon>
        <taxon>Metamonada</taxon>
        <taxon>Parabasalia</taxon>
        <taxon>Tritrichomonadida</taxon>
        <taxon>Tritrichomonadidae</taxon>
        <taxon>Tritrichomonas</taxon>
    </lineage>
</organism>
<evidence type="ECO:0000313" key="8">
    <source>
        <dbReference type="EMBL" id="KAK8890036.1"/>
    </source>
</evidence>
<proteinExistence type="inferred from homology"/>
<dbReference type="Gene3D" id="3.30.1380.20">
    <property type="entry name" value="Trafficking protein particle complex subunit 3"/>
    <property type="match status" value="1"/>
</dbReference>
<keyword evidence="4 7" id="KW-0256">Endoplasmic reticulum</keyword>
<dbReference type="SUPFAM" id="SSF111126">
    <property type="entry name" value="Ligand-binding domain in the NO signalling and Golgi transport"/>
    <property type="match status" value="1"/>
</dbReference>
<keyword evidence="3 7" id="KW-0813">Transport</keyword>
<evidence type="ECO:0000256" key="7">
    <source>
        <dbReference type="PIRNR" id="PIRNR017479"/>
    </source>
</evidence>
<dbReference type="EMBL" id="JAPFFF010000005">
    <property type="protein sequence ID" value="KAK8890036.1"/>
    <property type="molecule type" value="Genomic_DNA"/>
</dbReference>
<gene>
    <name evidence="8" type="ORF">M9Y10_034795</name>
</gene>
<evidence type="ECO:0000313" key="9">
    <source>
        <dbReference type="Proteomes" id="UP001470230"/>
    </source>
</evidence>
<comment type="subcellular location">
    <subcellularLocation>
        <location evidence="1">Endoplasmic reticulum</location>
    </subcellularLocation>
    <subcellularLocation>
        <location evidence="7">Golgi apparatus</location>
        <location evidence="7">cis-Golgi network</location>
    </subcellularLocation>
</comment>
<dbReference type="InterPro" id="IPR016696">
    <property type="entry name" value="TRAPP-I_su5"/>
</dbReference>
<name>A0ABR2KFY3_9EUKA</name>
<dbReference type="InterPro" id="IPR024096">
    <property type="entry name" value="NO_sig/Golgi_transp_ligand-bd"/>
</dbReference>
<accession>A0ABR2KFY3</accession>
<evidence type="ECO:0000256" key="4">
    <source>
        <dbReference type="ARBA" id="ARBA00022824"/>
    </source>
</evidence>
<comment type="caution">
    <text evidence="8">The sequence shown here is derived from an EMBL/GenBank/DDBJ whole genome shotgun (WGS) entry which is preliminary data.</text>
</comment>
<evidence type="ECO:0000256" key="2">
    <source>
        <dbReference type="ARBA" id="ARBA00006218"/>
    </source>
</evidence>
<dbReference type="PANTHER" id="PTHR20902:SF0">
    <property type="entry name" value="TRAFFICKING PROTEIN PARTICLE COMPLEX SUBUNIT 5"/>
    <property type="match status" value="1"/>
</dbReference>
<evidence type="ECO:0000256" key="3">
    <source>
        <dbReference type="ARBA" id="ARBA00022448"/>
    </source>
</evidence>
<evidence type="ECO:0000256" key="1">
    <source>
        <dbReference type="ARBA" id="ARBA00004240"/>
    </source>
</evidence>
<keyword evidence="5 7" id="KW-0931">ER-Golgi transport</keyword>
<dbReference type="Pfam" id="PF04051">
    <property type="entry name" value="TRAPP"/>
    <property type="match status" value="1"/>
</dbReference>
<dbReference type="Proteomes" id="UP001470230">
    <property type="component" value="Unassembled WGS sequence"/>
</dbReference>
<dbReference type="CDD" id="cd14943">
    <property type="entry name" value="TRAPPC5_Trs31"/>
    <property type="match status" value="1"/>
</dbReference>
<dbReference type="PIRSF" id="PIRSF017479">
    <property type="entry name" value="TRAPP_I_complex_Trs31"/>
    <property type="match status" value="1"/>
</dbReference>
<keyword evidence="6 7" id="KW-0333">Golgi apparatus</keyword>
<comment type="similarity">
    <text evidence="2 7">Belongs to the TRAPP small subunits family. BET3 subfamily.</text>
</comment>
<comment type="subunit">
    <text evidence="7">Part of the multisubunit TRAPP (transport protein particle) complex.</text>
</comment>
<evidence type="ECO:0000256" key="5">
    <source>
        <dbReference type="ARBA" id="ARBA00022892"/>
    </source>
</evidence>
<sequence>MSTKYTLPDKTVKIPKTTYALLFGELVQYCHQKVDSLDNFAKQLQLMGYPIGCTIFEVLAQSKESIKRQVKEVPMLLVLKEKIWPVLFGAQATDLQQQVDDPSCYMLYDDNPMITQFISHPSDIKSQFSCCSFVSGIIEGILFSAGFPCRITTHPNPQSPQTDAVVYLIKFQDDQNK</sequence>
<reference evidence="8 9" key="1">
    <citation type="submission" date="2024-04" db="EMBL/GenBank/DDBJ databases">
        <title>Tritrichomonas musculus Genome.</title>
        <authorList>
            <person name="Alves-Ferreira E."/>
            <person name="Grigg M."/>
            <person name="Lorenzi H."/>
            <person name="Galac M."/>
        </authorList>
    </citation>
    <scope>NUCLEOTIDE SEQUENCE [LARGE SCALE GENOMIC DNA]</scope>
    <source>
        <strain evidence="8 9">EAF2021</strain>
    </source>
</reference>
<keyword evidence="9" id="KW-1185">Reference proteome</keyword>
<evidence type="ECO:0000256" key="6">
    <source>
        <dbReference type="ARBA" id="ARBA00023034"/>
    </source>
</evidence>